<evidence type="ECO:0000313" key="3">
    <source>
        <dbReference type="Proteomes" id="UP001597221"/>
    </source>
</evidence>
<dbReference type="Proteomes" id="UP001597221">
    <property type="component" value="Unassembled WGS sequence"/>
</dbReference>
<organism evidence="2 3">
    <name type="scientific">Oceanobacillus luteolus</name>
    <dbReference type="NCBI Taxonomy" id="1274358"/>
    <lineage>
        <taxon>Bacteria</taxon>
        <taxon>Bacillati</taxon>
        <taxon>Bacillota</taxon>
        <taxon>Bacilli</taxon>
        <taxon>Bacillales</taxon>
        <taxon>Bacillaceae</taxon>
        <taxon>Oceanobacillus</taxon>
    </lineage>
</organism>
<keyword evidence="1" id="KW-0472">Membrane</keyword>
<feature type="transmembrane region" description="Helical" evidence="1">
    <location>
        <begin position="7"/>
        <end position="23"/>
    </location>
</feature>
<dbReference type="RefSeq" id="WP_379595514.1">
    <property type="nucleotide sequence ID" value="NZ_JBHUDE010000004.1"/>
</dbReference>
<dbReference type="EMBL" id="JBHUDE010000004">
    <property type="protein sequence ID" value="MFD1606136.1"/>
    <property type="molecule type" value="Genomic_DNA"/>
</dbReference>
<reference evidence="3" key="1">
    <citation type="journal article" date="2019" name="Int. J. Syst. Evol. Microbiol.">
        <title>The Global Catalogue of Microorganisms (GCM) 10K type strain sequencing project: providing services to taxonomists for standard genome sequencing and annotation.</title>
        <authorList>
            <consortium name="The Broad Institute Genomics Platform"/>
            <consortium name="The Broad Institute Genome Sequencing Center for Infectious Disease"/>
            <person name="Wu L."/>
            <person name="Ma J."/>
        </authorList>
    </citation>
    <scope>NUCLEOTIDE SEQUENCE [LARGE SCALE GENOMIC DNA]</scope>
    <source>
        <strain evidence="3">CGMCC 1.12376</strain>
    </source>
</reference>
<evidence type="ECO:0000256" key="1">
    <source>
        <dbReference type="SAM" id="Phobius"/>
    </source>
</evidence>
<keyword evidence="1" id="KW-0812">Transmembrane</keyword>
<sequence length="108" mass="12436">MWNLYQILMILLIVTSMWLLEFTSQDRTVQLTTGEWTTVIPSFGTFFIVALIVTFIYFIFLFEAKKDKSLLNNPIWSRMPKITVIIGVLSVIVFILGGTIGPIMTWVE</sequence>
<accession>A0ABW4HLB1</accession>
<protein>
    <submittedName>
        <fullName evidence="2">Uncharacterized protein</fullName>
    </submittedName>
</protein>
<proteinExistence type="predicted"/>
<evidence type="ECO:0000313" key="2">
    <source>
        <dbReference type="EMBL" id="MFD1606136.1"/>
    </source>
</evidence>
<gene>
    <name evidence="2" type="ORF">ACFSBH_00430</name>
</gene>
<keyword evidence="1" id="KW-1133">Transmembrane helix</keyword>
<keyword evidence="3" id="KW-1185">Reference proteome</keyword>
<name>A0ABW4HLB1_9BACI</name>
<feature type="transmembrane region" description="Helical" evidence="1">
    <location>
        <begin position="82"/>
        <end position="107"/>
    </location>
</feature>
<feature type="transmembrane region" description="Helical" evidence="1">
    <location>
        <begin position="43"/>
        <end position="62"/>
    </location>
</feature>
<comment type="caution">
    <text evidence="2">The sequence shown here is derived from an EMBL/GenBank/DDBJ whole genome shotgun (WGS) entry which is preliminary data.</text>
</comment>